<proteinExistence type="predicted"/>
<accession>A0AAD8A2L7</accession>
<evidence type="ECO:0000313" key="2">
    <source>
        <dbReference type="EMBL" id="KAJ9591339.1"/>
    </source>
</evidence>
<reference evidence="2" key="1">
    <citation type="journal article" date="2023" name="IScience">
        <title>Live-bearing cockroach genome reveals convergent evolutionary mechanisms linked to viviparity in insects and beyond.</title>
        <authorList>
            <person name="Fouks B."/>
            <person name="Harrison M.C."/>
            <person name="Mikhailova A.A."/>
            <person name="Marchal E."/>
            <person name="English S."/>
            <person name="Carruthers M."/>
            <person name="Jennings E.C."/>
            <person name="Chiamaka E.L."/>
            <person name="Frigard R.A."/>
            <person name="Pippel M."/>
            <person name="Attardo G.M."/>
            <person name="Benoit J.B."/>
            <person name="Bornberg-Bauer E."/>
            <person name="Tobe S.S."/>
        </authorList>
    </citation>
    <scope>NUCLEOTIDE SEQUENCE</scope>
    <source>
        <strain evidence="2">Stay&amp;Tobe</strain>
    </source>
</reference>
<reference evidence="2" key="2">
    <citation type="submission" date="2023-05" db="EMBL/GenBank/DDBJ databases">
        <authorList>
            <person name="Fouks B."/>
        </authorList>
    </citation>
    <scope>NUCLEOTIDE SEQUENCE</scope>
    <source>
        <strain evidence="2">Stay&amp;Tobe</strain>
        <tissue evidence="2">Testes</tissue>
    </source>
</reference>
<protein>
    <submittedName>
        <fullName evidence="2">Uncharacterized protein</fullName>
    </submittedName>
</protein>
<feature type="compositionally biased region" description="Basic residues" evidence="1">
    <location>
        <begin position="38"/>
        <end position="49"/>
    </location>
</feature>
<evidence type="ECO:0000313" key="3">
    <source>
        <dbReference type="Proteomes" id="UP001233999"/>
    </source>
</evidence>
<gene>
    <name evidence="2" type="ORF">L9F63_002121</name>
</gene>
<organism evidence="2 3">
    <name type="scientific">Diploptera punctata</name>
    <name type="common">Pacific beetle cockroach</name>
    <dbReference type="NCBI Taxonomy" id="6984"/>
    <lineage>
        <taxon>Eukaryota</taxon>
        <taxon>Metazoa</taxon>
        <taxon>Ecdysozoa</taxon>
        <taxon>Arthropoda</taxon>
        <taxon>Hexapoda</taxon>
        <taxon>Insecta</taxon>
        <taxon>Pterygota</taxon>
        <taxon>Neoptera</taxon>
        <taxon>Polyneoptera</taxon>
        <taxon>Dictyoptera</taxon>
        <taxon>Blattodea</taxon>
        <taxon>Blaberoidea</taxon>
        <taxon>Blaberidae</taxon>
        <taxon>Diplopterinae</taxon>
        <taxon>Diploptera</taxon>
    </lineage>
</organism>
<dbReference type="EMBL" id="JASPKZ010003873">
    <property type="protein sequence ID" value="KAJ9591339.1"/>
    <property type="molecule type" value="Genomic_DNA"/>
</dbReference>
<sequence length="83" mass="9312">MASGLDIDKVRREILLGGRGRRACSEQSPGTTHLWGHGGRRSPWCKKRTSAPQMGTQTFSTTIRTALVLRSRRSWPVAPQPRR</sequence>
<name>A0AAD8A2L7_DIPPU</name>
<evidence type="ECO:0000256" key="1">
    <source>
        <dbReference type="SAM" id="MobiDB-lite"/>
    </source>
</evidence>
<dbReference type="AlphaFoldDB" id="A0AAD8A2L7"/>
<feature type="region of interest" description="Disordered" evidence="1">
    <location>
        <begin position="21"/>
        <end position="53"/>
    </location>
</feature>
<comment type="caution">
    <text evidence="2">The sequence shown here is derived from an EMBL/GenBank/DDBJ whole genome shotgun (WGS) entry which is preliminary data.</text>
</comment>
<keyword evidence="3" id="KW-1185">Reference proteome</keyword>
<dbReference type="Proteomes" id="UP001233999">
    <property type="component" value="Unassembled WGS sequence"/>
</dbReference>